<evidence type="ECO:0000256" key="3">
    <source>
        <dbReference type="ARBA" id="ARBA00023002"/>
    </source>
</evidence>
<evidence type="ECO:0000313" key="6">
    <source>
        <dbReference type="EMBL" id="VDR25035.1"/>
    </source>
</evidence>
<feature type="domain" description="Luciferase-like" evidence="5">
    <location>
        <begin position="1"/>
        <end position="55"/>
    </location>
</feature>
<dbReference type="AlphaFoldDB" id="A0A3P8K8G9"/>
<protein>
    <submittedName>
        <fullName evidence="6">Nitrilotriacetate monooxygenase component A</fullName>
        <ecNumber evidence="6">1.14.14.10</ecNumber>
    </submittedName>
</protein>
<sequence>MALVTEHLGFGLTASLSFEHPYPFARRLSTLDHLTKGRVGWNIVTSYLESGARNIGPSGADRSRCALRLRR</sequence>
<name>A0A3P8K8G9_RAOTE</name>
<proteinExistence type="predicted"/>
<dbReference type="EMBL" id="LR131271">
    <property type="protein sequence ID" value="VDR25035.1"/>
    <property type="molecule type" value="Genomic_DNA"/>
</dbReference>
<organism evidence="6 7">
    <name type="scientific">Raoultella terrigena</name>
    <name type="common">Klebsiella terrigena</name>
    <dbReference type="NCBI Taxonomy" id="577"/>
    <lineage>
        <taxon>Bacteria</taxon>
        <taxon>Pseudomonadati</taxon>
        <taxon>Pseudomonadota</taxon>
        <taxon>Gammaproteobacteria</taxon>
        <taxon>Enterobacterales</taxon>
        <taxon>Enterobacteriaceae</taxon>
        <taxon>Klebsiella/Raoultella group</taxon>
        <taxon>Raoultella</taxon>
    </lineage>
</organism>
<evidence type="ECO:0000256" key="2">
    <source>
        <dbReference type="ARBA" id="ARBA00022643"/>
    </source>
</evidence>
<dbReference type="PANTHER" id="PTHR30011:SF16">
    <property type="entry name" value="C2H2 FINGER DOMAIN TRANSCRIPTION FACTOR (EUROFUNG)-RELATED"/>
    <property type="match status" value="1"/>
</dbReference>
<dbReference type="Pfam" id="PF00296">
    <property type="entry name" value="Bac_luciferase"/>
    <property type="match status" value="1"/>
</dbReference>
<evidence type="ECO:0000259" key="5">
    <source>
        <dbReference type="Pfam" id="PF00296"/>
    </source>
</evidence>
<dbReference type="SUPFAM" id="SSF51679">
    <property type="entry name" value="Bacterial luciferase-like"/>
    <property type="match status" value="1"/>
</dbReference>
<dbReference type="PANTHER" id="PTHR30011">
    <property type="entry name" value="ALKANESULFONATE MONOOXYGENASE-RELATED"/>
    <property type="match status" value="1"/>
</dbReference>
<dbReference type="InterPro" id="IPR051260">
    <property type="entry name" value="Diverse_substr_monoxygenases"/>
</dbReference>
<keyword evidence="2" id="KW-0288">FMN</keyword>
<reference evidence="6 7" key="1">
    <citation type="submission" date="2018-12" db="EMBL/GenBank/DDBJ databases">
        <authorList>
            <consortium name="Pathogen Informatics"/>
        </authorList>
    </citation>
    <scope>NUCLEOTIDE SEQUENCE [LARGE SCALE GENOMIC DNA]</scope>
    <source>
        <strain evidence="6 7">NCTC13098</strain>
    </source>
</reference>
<dbReference type="InterPro" id="IPR036661">
    <property type="entry name" value="Luciferase-like_sf"/>
</dbReference>
<evidence type="ECO:0000256" key="1">
    <source>
        <dbReference type="ARBA" id="ARBA00022630"/>
    </source>
</evidence>
<accession>A0A3P8K8G9</accession>
<evidence type="ECO:0000313" key="7">
    <source>
        <dbReference type="Proteomes" id="UP000274346"/>
    </source>
</evidence>
<dbReference type="Proteomes" id="UP000274346">
    <property type="component" value="Chromosome"/>
</dbReference>
<dbReference type="Gene3D" id="3.20.20.30">
    <property type="entry name" value="Luciferase-like domain"/>
    <property type="match status" value="1"/>
</dbReference>
<keyword evidence="3 6" id="KW-0560">Oxidoreductase</keyword>
<dbReference type="EC" id="1.14.14.10" evidence="6"/>
<dbReference type="GO" id="GO:0018529">
    <property type="term" value="F:nitrilotriacetate monooxygenase activity"/>
    <property type="evidence" value="ECO:0007669"/>
    <property type="project" value="UniProtKB-EC"/>
</dbReference>
<keyword evidence="4 6" id="KW-0503">Monooxygenase</keyword>
<dbReference type="InterPro" id="IPR011251">
    <property type="entry name" value="Luciferase-like_dom"/>
</dbReference>
<dbReference type="KEGG" id="rtg:NCTC13098_01340"/>
<evidence type="ECO:0000256" key="4">
    <source>
        <dbReference type="ARBA" id="ARBA00023033"/>
    </source>
</evidence>
<keyword evidence="1" id="KW-0285">Flavoprotein</keyword>
<gene>
    <name evidence="6" type="primary">ntaA_4</name>
    <name evidence="6" type="ORF">NCTC13098_01340</name>
</gene>